<organism evidence="1 2">
    <name type="scientific">Bacillus wiedmannii</name>
    <dbReference type="NCBI Taxonomy" id="1890302"/>
    <lineage>
        <taxon>Bacteria</taxon>
        <taxon>Bacillati</taxon>
        <taxon>Bacillota</taxon>
        <taxon>Bacilli</taxon>
        <taxon>Bacillales</taxon>
        <taxon>Bacillaceae</taxon>
        <taxon>Bacillus</taxon>
        <taxon>Bacillus cereus group</taxon>
    </lineage>
</organism>
<evidence type="ECO:0000313" key="1">
    <source>
        <dbReference type="EMBL" id="SCC57352.1"/>
    </source>
</evidence>
<dbReference type="Proteomes" id="UP000195728">
    <property type="component" value="Unassembled WGS sequence"/>
</dbReference>
<protein>
    <submittedName>
        <fullName evidence="1">Uncharacterized protein</fullName>
    </submittedName>
</protein>
<accession>A0AB37YYG0</accession>
<gene>
    <name evidence="1" type="ORF">BC10311_04571</name>
</gene>
<reference evidence="1 2" key="1">
    <citation type="submission" date="2016-08" db="EMBL/GenBank/DDBJ databases">
        <authorList>
            <person name="Loux V."/>
            <person name="Rue O."/>
        </authorList>
    </citation>
    <scope>NUCLEOTIDE SEQUENCE [LARGE SCALE GENOMIC DNA]</scope>
    <source>
        <strain evidence="1 2">WSBC_10311</strain>
    </source>
</reference>
<dbReference type="EMBL" id="FMBG01000021">
    <property type="protein sequence ID" value="SCC57352.1"/>
    <property type="molecule type" value="Genomic_DNA"/>
</dbReference>
<name>A0AB37YYG0_9BACI</name>
<sequence>MKTVRVSELTAYKL</sequence>
<evidence type="ECO:0000313" key="2">
    <source>
        <dbReference type="Proteomes" id="UP000195728"/>
    </source>
</evidence>
<proteinExistence type="predicted"/>
<comment type="caution">
    <text evidence="1">The sequence shown here is derived from an EMBL/GenBank/DDBJ whole genome shotgun (WGS) entry which is preliminary data.</text>
</comment>